<reference evidence="2 3" key="1">
    <citation type="submission" date="2013-09" db="EMBL/GenBank/DDBJ databases">
        <title>Corchorus capsularis genome sequencing.</title>
        <authorList>
            <person name="Alam M."/>
            <person name="Haque M.S."/>
            <person name="Islam M.S."/>
            <person name="Emdad E.M."/>
            <person name="Islam M.M."/>
            <person name="Ahmed B."/>
            <person name="Halim A."/>
            <person name="Hossen Q.M.M."/>
            <person name="Hossain M.Z."/>
            <person name="Ahmed R."/>
            <person name="Khan M.M."/>
            <person name="Islam R."/>
            <person name="Rashid M.M."/>
            <person name="Khan S.A."/>
            <person name="Rahman M.S."/>
            <person name="Alam M."/>
        </authorList>
    </citation>
    <scope>NUCLEOTIDE SEQUENCE [LARGE SCALE GENOMIC DNA]</scope>
    <source>
        <strain evidence="3">cv. CVL-1</strain>
        <tissue evidence="2">Whole seedling</tissue>
    </source>
</reference>
<gene>
    <name evidence="2" type="ORF">CCACVL1_11088</name>
</gene>
<evidence type="ECO:0000313" key="3">
    <source>
        <dbReference type="Proteomes" id="UP000188268"/>
    </source>
</evidence>
<dbReference type="AlphaFoldDB" id="A0A1R3IMZ0"/>
<keyword evidence="1" id="KW-0472">Membrane</keyword>
<feature type="transmembrane region" description="Helical" evidence="1">
    <location>
        <begin position="36"/>
        <end position="58"/>
    </location>
</feature>
<dbReference type="Proteomes" id="UP000188268">
    <property type="component" value="Unassembled WGS sequence"/>
</dbReference>
<dbReference type="EMBL" id="AWWV01009807">
    <property type="protein sequence ID" value="OMO83916.1"/>
    <property type="molecule type" value="Genomic_DNA"/>
</dbReference>
<comment type="caution">
    <text evidence="2">The sequence shown here is derived from an EMBL/GenBank/DDBJ whole genome shotgun (WGS) entry which is preliminary data.</text>
</comment>
<sequence>KYLFDERFILEDEAAAAVHKSIAMVARWARAIITPLIVYACLAFLVAATITSTAAHIFRWI</sequence>
<protein>
    <submittedName>
        <fullName evidence="2">Uncharacterized protein</fullName>
    </submittedName>
</protein>
<keyword evidence="1" id="KW-1133">Transmembrane helix</keyword>
<dbReference type="Gramene" id="OMO83916">
    <property type="protein sequence ID" value="OMO83916"/>
    <property type="gene ID" value="CCACVL1_11088"/>
</dbReference>
<accession>A0A1R3IMZ0</accession>
<proteinExistence type="predicted"/>
<feature type="non-terminal residue" evidence="2">
    <location>
        <position position="1"/>
    </location>
</feature>
<evidence type="ECO:0000313" key="2">
    <source>
        <dbReference type="EMBL" id="OMO83916.1"/>
    </source>
</evidence>
<keyword evidence="1" id="KW-0812">Transmembrane</keyword>
<keyword evidence="3" id="KW-1185">Reference proteome</keyword>
<evidence type="ECO:0000256" key="1">
    <source>
        <dbReference type="SAM" id="Phobius"/>
    </source>
</evidence>
<organism evidence="2 3">
    <name type="scientific">Corchorus capsularis</name>
    <name type="common">Jute</name>
    <dbReference type="NCBI Taxonomy" id="210143"/>
    <lineage>
        <taxon>Eukaryota</taxon>
        <taxon>Viridiplantae</taxon>
        <taxon>Streptophyta</taxon>
        <taxon>Embryophyta</taxon>
        <taxon>Tracheophyta</taxon>
        <taxon>Spermatophyta</taxon>
        <taxon>Magnoliopsida</taxon>
        <taxon>eudicotyledons</taxon>
        <taxon>Gunneridae</taxon>
        <taxon>Pentapetalae</taxon>
        <taxon>rosids</taxon>
        <taxon>malvids</taxon>
        <taxon>Malvales</taxon>
        <taxon>Malvaceae</taxon>
        <taxon>Grewioideae</taxon>
        <taxon>Apeibeae</taxon>
        <taxon>Corchorus</taxon>
    </lineage>
</organism>
<name>A0A1R3IMZ0_COCAP</name>